<evidence type="ECO:0000256" key="1">
    <source>
        <dbReference type="ARBA" id="ARBA00005505"/>
    </source>
</evidence>
<evidence type="ECO:0000313" key="12">
    <source>
        <dbReference type="Proteomes" id="UP001044222"/>
    </source>
</evidence>
<keyword evidence="12" id="KW-1185">Reference proteome</keyword>
<comment type="caution">
    <text evidence="11">The sequence shown here is derived from an EMBL/GenBank/DDBJ whole genome shotgun (WGS) entry which is preliminary data.</text>
</comment>
<dbReference type="InterPro" id="IPR051138">
    <property type="entry name" value="PIM_Ser/Thr_kinase"/>
</dbReference>
<evidence type="ECO:0000256" key="6">
    <source>
        <dbReference type="ARBA" id="ARBA00022777"/>
    </source>
</evidence>
<protein>
    <recommendedName>
        <fullName evidence="2">non-specific serine/threonine protein kinase</fullName>
        <ecNumber evidence="2">2.7.11.1</ecNumber>
    </recommendedName>
</protein>
<evidence type="ECO:0000256" key="2">
    <source>
        <dbReference type="ARBA" id="ARBA00012513"/>
    </source>
</evidence>
<evidence type="ECO:0000256" key="4">
    <source>
        <dbReference type="ARBA" id="ARBA00022679"/>
    </source>
</evidence>
<comment type="catalytic activity">
    <reaction evidence="8">
        <text>L-threonyl-[protein] + ATP = O-phospho-L-threonyl-[protein] + ADP + H(+)</text>
        <dbReference type="Rhea" id="RHEA:46608"/>
        <dbReference type="Rhea" id="RHEA-COMP:11060"/>
        <dbReference type="Rhea" id="RHEA-COMP:11605"/>
        <dbReference type="ChEBI" id="CHEBI:15378"/>
        <dbReference type="ChEBI" id="CHEBI:30013"/>
        <dbReference type="ChEBI" id="CHEBI:30616"/>
        <dbReference type="ChEBI" id="CHEBI:61977"/>
        <dbReference type="ChEBI" id="CHEBI:456216"/>
        <dbReference type="EC" id="2.7.11.1"/>
    </reaction>
</comment>
<dbReference type="SUPFAM" id="SSF56112">
    <property type="entry name" value="Protein kinase-like (PK-like)"/>
    <property type="match status" value="1"/>
</dbReference>
<dbReference type="GO" id="GO:0005524">
    <property type="term" value="F:ATP binding"/>
    <property type="evidence" value="ECO:0007669"/>
    <property type="project" value="UniProtKB-KW"/>
</dbReference>
<dbReference type="InterPro" id="IPR008271">
    <property type="entry name" value="Ser/Thr_kinase_AS"/>
</dbReference>
<dbReference type="InterPro" id="IPR011009">
    <property type="entry name" value="Kinase-like_dom_sf"/>
</dbReference>
<dbReference type="GO" id="GO:0005737">
    <property type="term" value="C:cytoplasm"/>
    <property type="evidence" value="ECO:0007669"/>
    <property type="project" value="TreeGrafter"/>
</dbReference>
<evidence type="ECO:0000256" key="9">
    <source>
        <dbReference type="ARBA" id="ARBA00048679"/>
    </source>
</evidence>
<keyword evidence="7" id="KW-0067">ATP-binding</keyword>
<dbReference type="SMART" id="SM00220">
    <property type="entry name" value="S_TKc"/>
    <property type="match status" value="1"/>
</dbReference>
<evidence type="ECO:0000259" key="10">
    <source>
        <dbReference type="PROSITE" id="PS50011"/>
    </source>
</evidence>
<keyword evidence="6" id="KW-0418">Kinase</keyword>
<comment type="similarity">
    <text evidence="1">Belongs to the protein kinase superfamily. CAMK Ser/Thr protein kinase family. PIM subfamily.</text>
</comment>
<dbReference type="Pfam" id="PF00069">
    <property type="entry name" value="Pkinase"/>
    <property type="match status" value="1"/>
</dbReference>
<dbReference type="PANTHER" id="PTHR22984:SF11">
    <property type="entry name" value="AURORA KINASE-RELATED"/>
    <property type="match status" value="1"/>
</dbReference>
<dbReference type="InterPro" id="IPR000719">
    <property type="entry name" value="Prot_kinase_dom"/>
</dbReference>
<dbReference type="PROSITE" id="PS00108">
    <property type="entry name" value="PROTEIN_KINASE_ST"/>
    <property type="match status" value="1"/>
</dbReference>
<organism evidence="11 12">
    <name type="scientific">Anguilla anguilla</name>
    <name type="common">European freshwater eel</name>
    <name type="synonym">Muraena anguilla</name>
    <dbReference type="NCBI Taxonomy" id="7936"/>
    <lineage>
        <taxon>Eukaryota</taxon>
        <taxon>Metazoa</taxon>
        <taxon>Chordata</taxon>
        <taxon>Craniata</taxon>
        <taxon>Vertebrata</taxon>
        <taxon>Euteleostomi</taxon>
        <taxon>Actinopterygii</taxon>
        <taxon>Neopterygii</taxon>
        <taxon>Teleostei</taxon>
        <taxon>Anguilliformes</taxon>
        <taxon>Anguillidae</taxon>
        <taxon>Anguilla</taxon>
    </lineage>
</organism>
<feature type="domain" description="Protein kinase" evidence="10">
    <location>
        <begin position="1"/>
        <end position="191"/>
    </location>
</feature>
<gene>
    <name evidence="11" type="ORF">ANANG_G00087640</name>
</gene>
<proteinExistence type="inferred from homology"/>
<evidence type="ECO:0000256" key="7">
    <source>
        <dbReference type="ARBA" id="ARBA00022840"/>
    </source>
</evidence>
<sequence length="191" mass="21907">MEMVCRPPTCSHVIQLLDWFEEAGWIILVMELPSPCLDVFRFTRQLGGYMEESLARFVLQQVVQATVHCRDRGVLHRDIKSRNLLIQTEDLHVKLIDFGCGDLLTEAPYTNFAGTRLFQPPEWVMDGEYHGRPATVWSLGVLLFALVCGSRPFRREQDIIGSELRFKEGVSDEVAMVDYIQFISLEGKEDI</sequence>
<keyword evidence="5" id="KW-0547">Nucleotide-binding</keyword>
<dbReference type="PANTHER" id="PTHR22984">
    <property type="entry name" value="SERINE/THREONINE-PROTEIN KINASE PIM"/>
    <property type="match status" value="1"/>
</dbReference>
<evidence type="ECO:0000256" key="3">
    <source>
        <dbReference type="ARBA" id="ARBA00022527"/>
    </source>
</evidence>
<dbReference type="GO" id="GO:0007346">
    <property type="term" value="P:regulation of mitotic cell cycle"/>
    <property type="evidence" value="ECO:0007669"/>
    <property type="project" value="TreeGrafter"/>
</dbReference>
<dbReference type="EC" id="2.7.11.1" evidence="2"/>
<dbReference type="EMBL" id="JAFIRN010000004">
    <property type="protein sequence ID" value="KAG5850933.1"/>
    <property type="molecule type" value="Genomic_DNA"/>
</dbReference>
<reference evidence="11" key="1">
    <citation type="submission" date="2021-01" db="EMBL/GenBank/DDBJ databases">
        <title>A chromosome-scale assembly of European eel, Anguilla anguilla.</title>
        <authorList>
            <person name="Henkel C."/>
            <person name="Jong-Raadsen S.A."/>
            <person name="Dufour S."/>
            <person name="Weltzien F.-A."/>
            <person name="Palstra A.P."/>
            <person name="Pelster B."/>
            <person name="Spaink H.P."/>
            <person name="Van Den Thillart G.E."/>
            <person name="Jansen H."/>
            <person name="Zahm M."/>
            <person name="Klopp C."/>
            <person name="Cedric C."/>
            <person name="Louis A."/>
            <person name="Berthelot C."/>
            <person name="Parey E."/>
            <person name="Roest Crollius H."/>
            <person name="Montfort J."/>
            <person name="Robinson-Rechavi M."/>
            <person name="Bucao C."/>
            <person name="Bouchez O."/>
            <person name="Gislard M."/>
            <person name="Lluch J."/>
            <person name="Milhes M."/>
            <person name="Lampietro C."/>
            <person name="Lopez Roques C."/>
            <person name="Donnadieu C."/>
            <person name="Braasch I."/>
            <person name="Desvignes T."/>
            <person name="Postlethwait J."/>
            <person name="Bobe J."/>
            <person name="Guiguen Y."/>
            <person name="Dirks R."/>
        </authorList>
    </citation>
    <scope>NUCLEOTIDE SEQUENCE</scope>
    <source>
        <strain evidence="11">Tag_6206</strain>
        <tissue evidence="11">Liver</tissue>
    </source>
</reference>
<dbReference type="Gene3D" id="3.30.200.20">
    <property type="entry name" value="Phosphorylase Kinase, domain 1"/>
    <property type="match status" value="1"/>
</dbReference>
<keyword evidence="3" id="KW-0723">Serine/threonine-protein kinase</keyword>
<keyword evidence="4" id="KW-0808">Transferase</keyword>
<dbReference type="Proteomes" id="UP001044222">
    <property type="component" value="Unassembled WGS sequence"/>
</dbReference>
<accession>A0A9D3S1B6</accession>
<dbReference type="GO" id="GO:0043066">
    <property type="term" value="P:negative regulation of apoptotic process"/>
    <property type="evidence" value="ECO:0007669"/>
    <property type="project" value="TreeGrafter"/>
</dbReference>
<evidence type="ECO:0000256" key="5">
    <source>
        <dbReference type="ARBA" id="ARBA00022741"/>
    </source>
</evidence>
<dbReference type="PROSITE" id="PS50011">
    <property type="entry name" value="PROTEIN_KINASE_DOM"/>
    <property type="match status" value="1"/>
</dbReference>
<evidence type="ECO:0000256" key="8">
    <source>
        <dbReference type="ARBA" id="ARBA00047899"/>
    </source>
</evidence>
<dbReference type="GO" id="GO:0004674">
    <property type="term" value="F:protein serine/threonine kinase activity"/>
    <property type="evidence" value="ECO:0007669"/>
    <property type="project" value="UniProtKB-KW"/>
</dbReference>
<dbReference type="Gene3D" id="1.10.510.10">
    <property type="entry name" value="Transferase(Phosphotransferase) domain 1"/>
    <property type="match status" value="1"/>
</dbReference>
<comment type="catalytic activity">
    <reaction evidence="9">
        <text>L-seryl-[protein] + ATP = O-phospho-L-seryl-[protein] + ADP + H(+)</text>
        <dbReference type="Rhea" id="RHEA:17989"/>
        <dbReference type="Rhea" id="RHEA-COMP:9863"/>
        <dbReference type="Rhea" id="RHEA-COMP:11604"/>
        <dbReference type="ChEBI" id="CHEBI:15378"/>
        <dbReference type="ChEBI" id="CHEBI:29999"/>
        <dbReference type="ChEBI" id="CHEBI:30616"/>
        <dbReference type="ChEBI" id="CHEBI:83421"/>
        <dbReference type="ChEBI" id="CHEBI:456216"/>
        <dbReference type="EC" id="2.7.11.1"/>
    </reaction>
</comment>
<name>A0A9D3S1B6_ANGAN</name>
<dbReference type="AlphaFoldDB" id="A0A9D3S1B6"/>
<evidence type="ECO:0000313" key="11">
    <source>
        <dbReference type="EMBL" id="KAG5850933.1"/>
    </source>
</evidence>